<organism evidence="3 4">
    <name type="scientific">Bowmanella pacifica</name>
    <dbReference type="NCBI Taxonomy" id="502051"/>
    <lineage>
        <taxon>Bacteria</taxon>
        <taxon>Pseudomonadati</taxon>
        <taxon>Pseudomonadota</taxon>
        <taxon>Gammaproteobacteria</taxon>
        <taxon>Alteromonadales</taxon>
        <taxon>Alteromonadaceae</taxon>
        <taxon>Bowmanella</taxon>
    </lineage>
</organism>
<evidence type="ECO:0000313" key="3">
    <source>
        <dbReference type="EMBL" id="GGO68218.1"/>
    </source>
</evidence>
<accession>A0A918DJC0</accession>
<dbReference type="RefSeq" id="WP_188693108.1">
    <property type="nucleotide sequence ID" value="NZ_BMLS01000002.1"/>
</dbReference>
<dbReference type="PANTHER" id="PTHR40455:SF1">
    <property type="entry name" value="ANTITOXIN HIGA"/>
    <property type="match status" value="1"/>
</dbReference>
<comment type="similarity">
    <text evidence="1">Belongs to the short-chain fatty acyl-CoA assimilation regulator (ScfR) family.</text>
</comment>
<dbReference type="Pfam" id="PF06114">
    <property type="entry name" value="Peptidase_M78"/>
    <property type="match status" value="1"/>
</dbReference>
<dbReference type="Proteomes" id="UP000606935">
    <property type="component" value="Unassembled WGS sequence"/>
</dbReference>
<dbReference type="Pfam" id="PF01381">
    <property type="entry name" value="HTH_3"/>
    <property type="match status" value="1"/>
</dbReference>
<protein>
    <recommendedName>
        <fullName evidence="2">HTH cro/C1-type domain-containing protein</fullName>
    </recommendedName>
</protein>
<dbReference type="SUPFAM" id="SSF47413">
    <property type="entry name" value="lambda repressor-like DNA-binding domains"/>
    <property type="match status" value="1"/>
</dbReference>
<dbReference type="InterPro" id="IPR010982">
    <property type="entry name" value="Lambda_DNA-bd_dom_sf"/>
</dbReference>
<gene>
    <name evidence="3" type="ORF">GCM10010982_16620</name>
</gene>
<comment type="caution">
    <text evidence="3">The sequence shown here is derived from an EMBL/GenBank/DDBJ whole genome shotgun (WGS) entry which is preliminary data.</text>
</comment>
<dbReference type="EMBL" id="BMLS01000002">
    <property type="protein sequence ID" value="GGO68218.1"/>
    <property type="molecule type" value="Genomic_DNA"/>
</dbReference>
<evidence type="ECO:0000313" key="4">
    <source>
        <dbReference type="Proteomes" id="UP000606935"/>
    </source>
</evidence>
<dbReference type="PANTHER" id="PTHR40455">
    <property type="entry name" value="ANTITOXIN HIGA"/>
    <property type="match status" value="1"/>
</dbReference>
<dbReference type="InterPro" id="IPR001387">
    <property type="entry name" value="Cro/C1-type_HTH"/>
</dbReference>
<dbReference type="CDD" id="cd00093">
    <property type="entry name" value="HTH_XRE"/>
    <property type="match status" value="1"/>
</dbReference>
<proteinExistence type="inferred from homology"/>
<sequence length="413" mass="46987">MSDQNLKIIKTEEQYHSYLEECEFLLDKAPSAGSPESDRLDLLTLLIEKYEEQNFPIEPIDPIEAIKFRMNEQGLKQVDLAPYFGTKSRVSEVLSGKRPLTVQMIRALSSGLGISVETLVGLHVDESQDSRSSDTINWKLFPLSEMISRGWISNIQNKARNKDIVEDSLKKFIGVLSDNNHQPAAAFKRTLQGEAYSPNKKYSIFAWLSKVVQEASLDPVVNDFKQGSLNKEFLKELAHLSWFDEGPKLAIEFIEKHGIKVVIEPALKGMSLDGAALRTPAGNPVIGLTIREDRLDNFWFTLLHETVHIWKHLDTGSTFVDDLERSTEDKIEAEANRIARDTFIPRVAWKRSEAYLRPTRESIEQFAKDLKIHPAIIAGRIRRESGNFKVFADLVGYGEVRKHFSKFSVEEKL</sequence>
<dbReference type="GO" id="GO:0006355">
    <property type="term" value="P:regulation of DNA-templated transcription"/>
    <property type="evidence" value="ECO:0007669"/>
    <property type="project" value="InterPro"/>
</dbReference>
<dbReference type="PROSITE" id="PS50943">
    <property type="entry name" value="HTH_CROC1"/>
    <property type="match status" value="1"/>
</dbReference>
<name>A0A918DJC0_9ALTE</name>
<reference evidence="3" key="1">
    <citation type="journal article" date="2014" name="Int. J. Syst. Evol. Microbiol.">
        <title>Complete genome sequence of Corynebacterium casei LMG S-19264T (=DSM 44701T), isolated from a smear-ripened cheese.</title>
        <authorList>
            <consortium name="US DOE Joint Genome Institute (JGI-PGF)"/>
            <person name="Walter F."/>
            <person name="Albersmeier A."/>
            <person name="Kalinowski J."/>
            <person name="Ruckert C."/>
        </authorList>
    </citation>
    <scope>NUCLEOTIDE SEQUENCE</scope>
    <source>
        <strain evidence="3">CGMCC 1.7086</strain>
    </source>
</reference>
<evidence type="ECO:0000256" key="1">
    <source>
        <dbReference type="ARBA" id="ARBA00007227"/>
    </source>
</evidence>
<keyword evidence="4" id="KW-1185">Reference proteome</keyword>
<dbReference type="AlphaFoldDB" id="A0A918DJC0"/>
<evidence type="ECO:0000259" key="2">
    <source>
        <dbReference type="PROSITE" id="PS50943"/>
    </source>
</evidence>
<dbReference type="InterPro" id="IPR010359">
    <property type="entry name" value="IrrE_HExxH"/>
</dbReference>
<feature type="domain" description="HTH cro/C1-type" evidence="2">
    <location>
        <begin position="66"/>
        <end position="119"/>
    </location>
</feature>
<dbReference type="Gene3D" id="1.10.260.40">
    <property type="entry name" value="lambda repressor-like DNA-binding domains"/>
    <property type="match status" value="1"/>
</dbReference>
<dbReference type="GO" id="GO:0001046">
    <property type="term" value="F:core promoter sequence-specific DNA binding"/>
    <property type="evidence" value="ECO:0007669"/>
    <property type="project" value="TreeGrafter"/>
</dbReference>
<dbReference type="SMART" id="SM00530">
    <property type="entry name" value="HTH_XRE"/>
    <property type="match status" value="1"/>
</dbReference>
<dbReference type="InterPro" id="IPR039060">
    <property type="entry name" value="Antitox_HigA"/>
</dbReference>
<reference evidence="3" key="2">
    <citation type="submission" date="2020-09" db="EMBL/GenBank/DDBJ databases">
        <authorList>
            <person name="Sun Q."/>
            <person name="Zhou Y."/>
        </authorList>
    </citation>
    <scope>NUCLEOTIDE SEQUENCE</scope>
    <source>
        <strain evidence="3">CGMCC 1.7086</strain>
    </source>
</reference>